<dbReference type="InterPro" id="IPR001214">
    <property type="entry name" value="SET_dom"/>
</dbReference>
<feature type="compositionally biased region" description="Basic residues" evidence="3">
    <location>
        <begin position="1036"/>
        <end position="1045"/>
    </location>
</feature>
<feature type="compositionally biased region" description="Polar residues" evidence="3">
    <location>
        <begin position="59"/>
        <end position="73"/>
    </location>
</feature>
<keyword evidence="1" id="KW-0805">Transcription regulation</keyword>
<sequence>MPGIAVIDLTIEDDDEAVNLIRRHDDFPIGHPAQRNARRAIPRPPPRPLVNSDAAGGQRQATIDLTVDETSAANVPGRTGSANEAGSILTNDWRPDSRSQNQNTSARTPRTTAGASSKPCAQISGDTSIAPGLARTSANTAPAALNPEYSPMFPGGIAHRPGNPYGRRVWGIAALNHHPQPPSEDGSTPTRPQIISSSDEDDGNPTGDDDDLQIVEEKSTPASTSRQANRPESRQEHVSTQSSVEQRQATAQAAARETGPKGNAERDHDAPESVDQPAHLISLSSVERQGAQGVKRFWQVFPWEVTTRNPSQFDGSLVQSFYHLALAGCPLEKAKQLVEEQINKRTLVLPNSPDHLTSDDIQKARALFLDRRVEKVSGPAEATPSFQGQRFRGYSHVGTHLPSPLRHTSAQSPPASFKPFTSSAEGTPVPSLGTSTLPNEHQPATSTLRESSQPVVPNRIQQRTDQVEDRPRTQSPQAISQFGVTVNSQPEHPLGEVHPAQNTSSAHSFGAAMATTVDLGDTSQSVPKSNASQVALRLTQIKSPELQDPEDITTYSITELEILLKGRLQEIQEDREYFTKFRLGRARRTHRLSDDAQTEEPANEFISGPSIVPTQFQQQAFPWPNAKPIQTRGAIKPGGSKVMIQKSQEVFSPNHKGVRSVLHNSVDSYTTNARPVPPYTSYVSLKQNILAENHKTLMIYPYFDDYQDEDVSKKSLWDELRSRYNIVADELRRRRLLQAEQSWQLRSHNEAAIRGKCCNVNMQRNVPKRTLLGESEVQGFGLYMGEKANTGDYIGEYKGEVVMKEEGSRRGAVYQHLRTNYLFNLNRAQEVDSTRAGNKLRFINNSARAPNCVPRVMLCNTVVRIGMYAIKDIKAGEELFFNYNYPNEVTKYFWEKGETKGSGTAYAVKSKKGGKEKARITNSSMSSDSEIVSKRKNGKNGKAGPHQKAKAGRSRLGQSTVKGSSTINQLAWGTSDKRPRQGVSEKKKNWDVLNQYLDDGVDEEDDSELSEVEIEDEGSSEDDLEEYPDSEEYTRPKKRGRRGKN</sequence>
<dbReference type="OrthoDB" id="6141102at2759"/>
<feature type="region of interest" description="Disordered" evidence="3">
    <location>
        <begin position="910"/>
        <end position="1045"/>
    </location>
</feature>
<dbReference type="GO" id="GO:0005634">
    <property type="term" value="C:nucleus"/>
    <property type="evidence" value="ECO:0007669"/>
    <property type="project" value="TreeGrafter"/>
</dbReference>
<dbReference type="PANTHER" id="PTHR45747">
    <property type="entry name" value="HISTONE-LYSINE N-METHYLTRANSFERASE E(Z)"/>
    <property type="match status" value="1"/>
</dbReference>
<dbReference type="GO" id="GO:0031507">
    <property type="term" value="P:heterochromatin formation"/>
    <property type="evidence" value="ECO:0007669"/>
    <property type="project" value="TreeGrafter"/>
</dbReference>
<feature type="compositionally biased region" description="Polar residues" evidence="3">
    <location>
        <begin position="185"/>
        <end position="197"/>
    </location>
</feature>
<feature type="compositionally biased region" description="Basic and acidic residues" evidence="3">
    <location>
        <begin position="975"/>
        <end position="990"/>
    </location>
</feature>
<feature type="compositionally biased region" description="Polar residues" evidence="3">
    <location>
        <begin position="956"/>
        <end position="972"/>
    </location>
</feature>
<dbReference type="AlphaFoldDB" id="A0A8H4J2C3"/>
<evidence type="ECO:0000256" key="1">
    <source>
        <dbReference type="ARBA" id="ARBA00023015"/>
    </source>
</evidence>
<dbReference type="EMBL" id="WWBZ02000009">
    <property type="protein sequence ID" value="KAF4311444.1"/>
    <property type="molecule type" value="Genomic_DNA"/>
</dbReference>
<dbReference type="InterPro" id="IPR046341">
    <property type="entry name" value="SET_dom_sf"/>
</dbReference>
<feature type="region of interest" description="Disordered" evidence="3">
    <location>
        <begin position="175"/>
        <end position="274"/>
    </location>
</feature>
<dbReference type="InterPro" id="IPR045318">
    <property type="entry name" value="EZH1/2-like"/>
</dbReference>
<feature type="compositionally biased region" description="Acidic residues" evidence="3">
    <location>
        <begin position="198"/>
        <end position="214"/>
    </location>
</feature>
<dbReference type="GO" id="GO:0046976">
    <property type="term" value="F:histone H3K27 methyltransferase activity"/>
    <property type="evidence" value="ECO:0007669"/>
    <property type="project" value="TreeGrafter"/>
</dbReference>
<dbReference type="SUPFAM" id="SSF82199">
    <property type="entry name" value="SET domain"/>
    <property type="match status" value="1"/>
</dbReference>
<evidence type="ECO:0000313" key="5">
    <source>
        <dbReference type="EMBL" id="KAF4311444.1"/>
    </source>
</evidence>
<feature type="compositionally biased region" description="Polar residues" evidence="3">
    <location>
        <begin position="920"/>
        <end position="930"/>
    </location>
</feature>
<feature type="region of interest" description="Disordered" evidence="3">
    <location>
        <begin position="487"/>
        <end position="506"/>
    </location>
</feature>
<feature type="compositionally biased region" description="Polar residues" evidence="3">
    <location>
        <begin position="406"/>
        <end position="425"/>
    </location>
</feature>
<dbReference type="SMART" id="SM00317">
    <property type="entry name" value="SET"/>
    <property type="match status" value="1"/>
</dbReference>
<keyword evidence="6" id="KW-1185">Reference proteome</keyword>
<evidence type="ECO:0000259" key="4">
    <source>
        <dbReference type="PROSITE" id="PS50280"/>
    </source>
</evidence>
<feature type="compositionally biased region" description="Polar residues" evidence="3">
    <location>
        <begin position="80"/>
        <end position="90"/>
    </location>
</feature>
<comment type="caution">
    <text evidence="5">The sequence shown here is derived from an EMBL/GenBank/DDBJ whole genome shotgun (WGS) entry which is preliminary data.</text>
</comment>
<feature type="compositionally biased region" description="Polar residues" evidence="3">
    <location>
        <begin position="98"/>
        <end position="115"/>
    </location>
</feature>
<dbReference type="Pfam" id="PF00856">
    <property type="entry name" value="SET"/>
    <property type="match status" value="1"/>
</dbReference>
<evidence type="ECO:0000256" key="2">
    <source>
        <dbReference type="ARBA" id="ARBA00023163"/>
    </source>
</evidence>
<organism evidence="5 6">
    <name type="scientific">Botryosphaeria dothidea</name>
    <dbReference type="NCBI Taxonomy" id="55169"/>
    <lineage>
        <taxon>Eukaryota</taxon>
        <taxon>Fungi</taxon>
        <taxon>Dikarya</taxon>
        <taxon>Ascomycota</taxon>
        <taxon>Pezizomycotina</taxon>
        <taxon>Dothideomycetes</taxon>
        <taxon>Dothideomycetes incertae sedis</taxon>
        <taxon>Botryosphaeriales</taxon>
        <taxon>Botryosphaeriaceae</taxon>
        <taxon>Botryosphaeria</taxon>
    </lineage>
</organism>
<dbReference type="Gene3D" id="2.170.270.10">
    <property type="entry name" value="SET domain"/>
    <property type="match status" value="1"/>
</dbReference>
<feature type="compositionally biased region" description="Basic residues" evidence="3">
    <location>
        <begin position="934"/>
        <end position="953"/>
    </location>
</feature>
<name>A0A8H4J2C3_9PEZI</name>
<protein>
    <recommendedName>
        <fullName evidence="4">SET domain-containing protein</fullName>
    </recommendedName>
</protein>
<feature type="region of interest" description="Disordered" evidence="3">
    <location>
        <begin position="29"/>
        <end position="133"/>
    </location>
</feature>
<feature type="compositionally biased region" description="Polar residues" evidence="3">
    <location>
        <begin position="432"/>
        <end position="464"/>
    </location>
</feature>
<dbReference type="GO" id="GO:0003682">
    <property type="term" value="F:chromatin binding"/>
    <property type="evidence" value="ECO:0007669"/>
    <property type="project" value="TreeGrafter"/>
</dbReference>
<evidence type="ECO:0000313" key="6">
    <source>
        <dbReference type="Proteomes" id="UP000572817"/>
    </source>
</evidence>
<feature type="compositionally biased region" description="Low complexity" evidence="3">
    <location>
        <begin position="245"/>
        <end position="257"/>
    </location>
</feature>
<keyword evidence="2" id="KW-0804">Transcription</keyword>
<dbReference type="PROSITE" id="PS50280">
    <property type="entry name" value="SET"/>
    <property type="match status" value="1"/>
</dbReference>
<evidence type="ECO:0000256" key="3">
    <source>
        <dbReference type="SAM" id="MobiDB-lite"/>
    </source>
</evidence>
<reference evidence="5" key="1">
    <citation type="submission" date="2020-04" db="EMBL/GenBank/DDBJ databases">
        <title>Genome Assembly and Annotation of Botryosphaeria dothidea sdau 11-99, a Latent Pathogen of Apple Fruit Ring Rot in China.</title>
        <authorList>
            <person name="Yu C."/>
            <person name="Diao Y."/>
            <person name="Lu Q."/>
            <person name="Zhao J."/>
            <person name="Cui S."/>
            <person name="Peng C."/>
            <person name="He B."/>
            <person name="Liu H."/>
        </authorList>
    </citation>
    <scope>NUCLEOTIDE SEQUENCE [LARGE SCALE GENOMIC DNA]</scope>
    <source>
        <strain evidence="5">Sdau11-99</strain>
    </source>
</reference>
<feature type="compositionally biased region" description="Acidic residues" evidence="3">
    <location>
        <begin position="999"/>
        <end position="1031"/>
    </location>
</feature>
<feature type="domain" description="SET" evidence="4">
    <location>
        <begin position="741"/>
        <end position="884"/>
    </location>
</feature>
<dbReference type="PANTHER" id="PTHR45747:SF4">
    <property type="entry name" value="HISTONE-LYSINE N-METHYLTRANSFERASE E(Z)"/>
    <property type="match status" value="1"/>
</dbReference>
<gene>
    <name evidence="5" type="ORF">GTA08_BOTSDO12916</name>
</gene>
<accession>A0A8H4J2C3</accession>
<feature type="region of interest" description="Disordered" evidence="3">
    <location>
        <begin position="377"/>
        <end position="476"/>
    </location>
</feature>
<dbReference type="Proteomes" id="UP000572817">
    <property type="component" value="Unassembled WGS sequence"/>
</dbReference>
<proteinExistence type="predicted"/>